<keyword evidence="2" id="KW-0238">DNA-binding</keyword>
<dbReference type="EMBL" id="JAVAMP010000003">
    <property type="protein sequence ID" value="MDP5274618.1"/>
    <property type="molecule type" value="Genomic_DNA"/>
</dbReference>
<evidence type="ECO:0000256" key="1">
    <source>
        <dbReference type="ARBA" id="ARBA00023015"/>
    </source>
</evidence>
<keyword evidence="6" id="KW-1185">Reference proteome</keyword>
<accession>A0ABT9IZH2</accession>
<evidence type="ECO:0000256" key="3">
    <source>
        <dbReference type="ARBA" id="ARBA00023163"/>
    </source>
</evidence>
<keyword evidence="3" id="KW-0804">Transcription</keyword>
<name>A0ABT9IZH2_9BACL</name>
<dbReference type="InterPro" id="IPR036388">
    <property type="entry name" value="WH-like_DNA-bd_sf"/>
</dbReference>
<evidence type="ECO:0000259" key="4">
    <source>
        <dbReference type="PROSITE" id="PS51118"/>
    </source>
</evidence>
<dbReference type="RefSeq" id="WP_305991921.1">
    <property type="nucleotide sequence ID" value="NZ_JAVAMP010000003.1"/>
</dbReference>
<sequence length="105" mass="12258">MEMNQLNSSYIGAEYTMSIISGKWKPLIIYHLRQGTKRYGQIKRLVPDASPKVLIQQLKELEHDGIINRKSYPEVPPKVEYSVTAKGRSLYPVLDLLWFWSHQKL</sequence>
<dbReference type="PROSITE" id="PS51118">
    <property type="entry name" value="HTH_HXLR"/>
    <property type="match status" value="1"/>
</dbReference>
<dbReference type="SUPFAM" id="SSF46785">
    <property type="entry name" value="Winged helix' DNA-binding domain"/>
    <property type="match status" value="1"/>
</dbReference>
<keyword evidence="1" id="KW-0805">Transcription regulation</keyword>
<reference evidence="5 6" key="1">
    <citation type="submission" date="2023-08" db="EMBL/GenBank/DDBJ databases">
        <authorList>
            <person name="Park J.-S."/>
        </authorList>
    </citation>
    <scope>NUCLEOTIDE SEQUENCE [LARGE SCALE GENOMIC DNA]</scope>
    <source>
        <strain evidence="5 6">2205SS18-9</strain>
    </source>
</reference>
<evidence type="ECO:0000256" key="2">
    <source>
        <dbReference type="ARBA" id="ARBA00023125"/>
    </source>
</evidence>
<dbReference type="PANTHER" id="PTHR33204">
    <property type="entry name" value="TRANSCRIPTIONAL REGULATOR, MARR FAMILY"/>
    <property type="match status" value="1"/>
</dbReference>
<comment type="caution">
    <text evidence="5">The sequence shown here is derived from an EMBL/GenBank/DDBJ whole genome shotgun (WGS) entry which is preliminary data.</text>
</comment>
<gene>
    <name evidence="5" type="ORF">Q5Y73_10895</name>
</gene>
<dbReference type="PANTHER" id="PTHR33204:SF29">
    <property type="entry name" value="TRANSCRIPTIONAL REGULATOR"/>
    <property type="match status" value="1"/>
</dbReference>
<organism evidence="5 6">
    <name type="scientific">Chengkuizengella axinellae</name>
    <dbReference type="NCBI Taxonomy" id="3064388"/>
    <lineage>
        <taxon>Bacteria</taxon>
        <taxon>Bacillati</taxon>
        <taxon>Bacillota</taxon>
        <taxon>Bacilli</taxon>
        <taxon>Bacillales</taxon>
        <taxon>Paenibacillaceae</taxon>
        <taxon>Chengkuizengella</taxon>
    </lineage>
</organism>
<dbReference type="Proteomes" id="UP001231941">
    <property type="component" value="Unassembled WGS sequence"/>
</dbReference>
<dbReference type="InterPro" id="IPR002577">
    <property type="entry name" value="HTH_HxlR"/>
</dbReference>
<dbReference type="Pfam" id="PF01638">
    <property type="entry name" value="HxlR"/>
    <property type="match status" value="1"/>
</dbReference>
<dbReference type="Gene3D" id="1.10.10.10">
    <property type="entry name" value="Winged helix-like DNA-binding domain superfamily/Winged helix DNA-binding domain"/>
    <property type="match status" value="1"/>
</dbReference>
<evidence type="ECO:0000313" key="5">
    <source>
        <dbReference type="EMBL" id="MDP5274618.1"/>
    </source>
</evidence>
<proteinExistence type="predicted"/>
<dbReference type="InterPro" id="IPR036390">
    <property type="entry name" value="WH_DNA-bd_sf"/>
</dbReference>
<protein>
    <submittedName>
        <fullName evidence="5">Helix-turn-helix domain-containing protein</fullName>
    </submittedName>
</protein>
<feature type="domain" description="HTH hxlR-type" evidence="4">
    <location>
        <begin position="8"/>
        <end position="105"/>
    </location>
</feature>
<evidence type="ECO:0000313" key="6">
    <source>
        <dbReference type="Proteomes" id="UP001231941"/>
    </source>
</evidence>